<dbReference type="InterPro" id="IPR000184">
    <property type="entry name" value="Bac_surfAg_D15"/>
</dbReference>
<accession>A0A418WM91</accession>
<proteinExistence type="predicted"/>
<sequence length="375" mass="40539">MNRALLALGLIGVTICPFPAFALEREHPVEEMSEDAQAATKSRKKADLLIVPIPQSSPTLGSGLTLAAVLFYNPNQSKDPWISGAGAMYTSNKSWGVAAFHSMALSKDRFKVLAMAGYADINVNFYGIGPNAGERGVSVDIEDRGALAVVQGQMRVVKNLHAGARYEFLDLRSRINNPNPVFPDLNISDAELRSRLSGIGPVITYDTRDSSLNPRKGIYATAVAMFNRKKLGSDFSHDKLQLAGNAYVPFGDTTVLAMRGSMCGVSTEGPFYDLCLYGQSSDLRGYETGRFRDRASWAAQAEVRQQLWGRFGLVFFGGVGGIAPKLGDLGDTKFLPSVGTGLRYQASKSTKINLRLDVAIGKNSNALYFGIGEAF</sequence>
<reference evidence="4 5" key="1">
    <citation type="submission" date="2018-09" db="EMBL/GenBank/DDBJ databases">
        <authorList>
            <person name="Zhu H."/>
        </authorList>
    </citation>
    <scope>NUCLEOTIDE SEQUENCE [LARGE SCALE GENOMIC DNA]</scope>
    <source>
        <strain evidence="4 5">K2R01-6</strain>
    </source>
</reference>
<evidence type="ECO:0000313" key="5">
    <source>
        <dbReference type="Proteomes" id="UP000286100"/>
    </source>
</evidence>
<dbReference type="RefSeq" id="WP_119762898.1">
    <property type="nucleotide sequence ID" value="NZ_QYUM01000003.1"/>
</dbReference>
<feature type="domain" description="Bacterial surface antigen (D15)" evidence="3">
    <location>
        <begin position="65"/>
        <end position="375"/>
    </location>
</feature>
<evidence type="ECO:0000256" key="1">
    <source>
        <dbReference type="ARBA" id="ARBA00004370"/>
    </source>
</evidence>
<comment type="caution">
    <text evidence="4">The sequence shown here is derived from an EMBL/GenBank/DDBJ whole genome shotgun (WGS) entry which is preliminary data.</text>
</comment>
<dbReference type="GO" id="GO:0019867">
    <property type="term" value="C:outer membrane"/>
    <property type="evidence" value="ECO:0007669"/>
    <property type="project" value="InterPro"/>
</dbReference>
<name>A0A418WM91_9SPHN</name>
<dbReference type="Proteomes" id="UP000286100">
    <property type="component" value="Unassembled WGS sequence"/>
</dbReference>
<dbReference type="EMBL" id="QYUM01000003">
    <property type="protein sequence ID" value="RJF91110.1"/>
    <property type="molecule type" value="Genomic_DNA"/>
</dbReference>
<protein>
    <recommendedName>
        <fullName evidence="3">Bacterial surface antigen (D15) domain-containing protein</fullName>
    </recommendedName>
</protein>
<evidence type="ECO:0000313" key="4">
    <source>
        <dbReference type="EMBL" id="RJF91110.1"/>
    </source>
</evidence>
<evidence type="ECO:0000256" key="2">
    <source>
        <dbReference type="ARBA" id="ARBA00023136"/>
    </source>
</evidence>
<organism evidence="4 5">
    <name type="scientific">Sphingomonas cavernae</name>
    <dbReference type="NCBI Taxonomy" id="2320861"/>
    <lineage>
        <taxon>Bacteria</taxon>
        <taxon>Pseudomonadati</taxon>
        <taxon>Pseudomonadota</taxon>
        <taxon>Alphaproteobacteria</taxon>
        <taxon>Sphingomonadales</taxon>
        <taxon>Sphingomonadaceae</taxon>
        <taxon>Sphingomonas</taxon>
    </lineage>
</organism>
<dbReference type="AlphaFoldDB" id="A0A418WM91"/>
<evidence type="ECO:0000259" key="3">
    <source>
        <dbReference type="Pfam" id="PF01103"/>
    </source>
</evidence>
<comment type="subcellular location">
    <subcellularLocation>
        <location evidence="1">Membrane</location>
    </subcellularLocation>
</comment>
<keyword evidence="2" id="KW-0472">Membrane</keyword>
<dbReference type="Pfam" id="PF01103">
    <property type="entry name" value="Omp85"/>
    <property type="match status" value="1"/>
</dbReference>
<dbReference type="Gene3D" id="2.40.160.50">
    <property type="entry name" value="membrane protein fhac: a member of the omp85/tpsb transporter family"/>
    <property type="match status" value="1"/>
</dbReference>
<dbReference type="OrthoDB" id="5523607at2"/>
<keyword evidence="5" id="KW-1185">Reference proteome</keyword>
<gene>
    <name evidence="4" type="ORF">D3876_13305</name>
</gene>